<gene>
    <name evidence="1" type="ORF">AVEN_80347_1</name>
</gene>
<proteinExistence type="predicted"/>
<evidence type="ECO:0000313" key="2">
    <source>
        <dbReference type="Proteomes" id="UP000499080"/>
    </source>
</evidence>
<evidence type="ECO:0000313" key="1">
    <source>
        <dbReference type="EMBL" id="GBO20330.1"/>
    </source>
</evidence>
<sequence>MPLSTLLLIQALKLPKESPTPHAAVDFTFDSSIKNYRRSLQLRMPLSTLLLILASTGKNHHREEFKNLNTLILSEELGHTSMPRHPGHLNDSRCNSSSTEARVLVVNHLATARPLP</sequence>
<dbReference type="AlphaFoldDB" id="A0A4Y2V9F2"/>
<dbReference type="EMBL" id="BGPR01043698">
    <property type="protein sequence ID" value="GBO20330.1"/>
    <property type="molecule type" value="Genomic_DNA"/>
</dbReference>
<organism evidence="1 2">
    <name type="scientific">Araneus ventricosus</name>
    <name type="common">Orbweaver spider</name>
    <name type="synonym">Epeira ventricosa</name>
    <dbReference type="NCBI Taxonomy" id="182803"/>
    <lineage>
        <taxon>Eukaryota</taxon>
        <taxon>Metazoa</taxon>
        <taxon>Ecdysozoa</taxon>
        <taxon>Arthropoda</taxon>
        <taxon>Chelicerata</taxon>
        <taxon>Arachnida</taxon>
        <taxon>Araneae</taxon>
        <taxon>Araneomorphae</taxon>
        <taxon>Entelegynae</taxon>
        <taxon>Araneoidea</taxon>
        <taxon>Araneidae</taxon>
        <taxon>Araneus</taxon>
    </lineage>
</organism>
<keyword evidence="2" id="KW-1185">Reference proteome</keyword>
<protein>
    <submittedName>
        <fullName evidence="1">Uncharacterized protein</fullName>
    </submittedName>
</protein>
<name>A0A4Y2V9F2_ARAVE</name>
<accession>A0A4Y2V9F2</accession>
<reference evidence="1 2" key="1">
    <citation type="journal article" date="2019" name="Sci. Rep.">
        <title>Orb-weaving spider Araneus ventricosus genome elucidates the spidroin gene catalogue.</title>
        <authorList>
            <person name="Kono N."/>
            <person name="Nakamura H."/>
            <person name="Ohtoshi R."/>
            <person name="Moran D.A.P."/>
            <person name="Shinohara A."/>
            <person name="Yoshida Y."/>
            <person name="Fujiwara M."/>
            <person name="Mori M."/>
            <person name="Tomita M."/>
            <person name="Arakawa K."/>
        </authorList>
    </citation>
    <scope>NUCLEOTIDE SEQUENCE [LARGE SCALE GENOMIC DNA]</scope>
</reference>
<dbReference type="Proteomes" id="UP000499080">
    <property type="component" value="Unassembled WGS sequence"/>
</dbReference>
<comment type="caution">
    <text evidence="1">The sequence shown here is derived from an EMBL/GenBank/DDBJ whole genome shotgun (WGS) entry which is preliminary data.</text>
</comment>